<dbReference type="AlphaFoldDB" id="A0A8E0RLF8"/>
<dbReference type="InterPro" id="IPR019734">
    <property type="entry name" value="TPR_rpt"/>
</dbReference>
<evidence type="ECO:0000313" key="6">
    <source>
        <dbReference type="EMBL" id="KAA0185362.1"/>
    </source>
</evidence>
<dbReference type="PANTHER" id="PTHR23040">
    <property type="match status" value="1"/>
</dbReference>
<proteinExistence type="predicted"/>
<evidence type="ECO:0000256" key="3">
    <source>
        <dbReference type="ARBA" id="ARBA00034143"/>
    </source>
</evidence>
<evidence type="ECO:0000256" key="2">
    <source>
        <dbReference type="ARBA" id="ARBA00034139"/>
    </source>
</evidence>
<keyword evidence="4" id="KW-0802">TPR repeat</keyword>
<dbReference type="GO" id="GO:0005930">
    <property type="term" value="C:axoneme"/>
    <property type="evidence" value="ECO:0007669"/>
    <property type="project" value="UniProtKB-SubCell"/>
</dbReference>
<dbReference type="EMBL" id="LUCM01010532">
    <property type="protein sequence ID" value="KAA0185362.1"/>
    <property type="molecule type" value="Genomic_DNA"/>
</dbReference>
<feature type="region of interest" description="Disordered" evidence="5">
    <location>
        <begin position="1"/>
        <end position="28"/>
    </location>
</feature>
<dbReference type="SUPFAM" id="SSF48452">
    <property type="entry name" value="TPR-like"/>
    <property type="match status" value="1"/>
</dbReference>
<dbReference type="OrthoDB" id="10268002at2759"/>
<name>A0A8E0RLF8_9TREM</name>
<sequence>EKPIYARRIARPGRKAQKSRKKEPSATDQSVTIYQVLERLREIDQYQRQQKHGSAIRAAESLRQEVSQWSDTFCPNRLEVLANVNSMLGLSYLEMDRLVEALAAHEQAYALGEQCNLPEIVSHATDNIGRVHAKRGDYQEAIDIWSKKLDKTSDEYELIWLSYEIGRCHLELGQSSEALKHGRRALELSEKLDDQAWQLNINVLLGQAYLLLQRKAEAVEAFRVAQQLAKTLDARDAEQAIAQVMDEFDKTDVGLDSDTLANEELSMDRLPVMRESFAFLSIVGSQ</sequence>
<comment type="caution">
    <text evidence="6">The sequence shown here is derived from an EMBL/GenBank/DDBJ whole genome shotgun (WGS) entry which is preliminary data.</text>
</comment>
<dbReference type="InterPro" id="IPR040111">
    <property type="entry name" value="ODAD4"/>
</dbReference>
<dbReference type="Proteomes" id="UP000728185">
    <property type="component" value="Unassembled WGS sequence"/>
</dbReference>
<comment type="subcellular location">
    <subcellularLocation>
        <location evidence="1">Cytoplasm</location>
        <location evidence="1">Cytoskeleton</location>
        <location evidence="1">Cilium axoneme</location>
    </subcellularLocation>
</comment>
<gene>
    <name evidence="6" type="ORF">FBUS_08419</name>
</gene>
<evidence type="ECO:0000313" key="7">
    <source>
        <dbReference type="Proteomes" id="UP000728185"/>
    </source>
</evidence>
<protein>
    <recommendedName>
        <fullName evidence="2">Outer dynein arm-docking complex subunit 4</fullName>
    </recommendedName>
    <alternativeName>
        <fullName evidence="3">Tetratricopeptide repeat protein 25</fullName>
    </alternativeName>
</protein>
<dbReference type="PROSITE" id="PS50005">
    <property type="entry name" value="TPR"/>
    <property type="match status" value="1"/>
</dbReference>
<organism evidence="6 7">
    <name type="scientific">Fasciolopsis buskii</name>
    <dbReference type="NCBI Taxonomy" id="27845"/>
    <lineage>
        <taxon>Eukaryota</taxon>
        <taxon>Metazoa</taxon>
        <taxon>Spiralia</taxon>
        <taxon>Lophotrochozoa</taxon>
        <taxon>Platyhelminthes</taxon>
        <taxon>Trematoda</taxon>
        <taxon>Digenea</taxon>
        <taxon>Plagiorchiida</taxon>
        <taxon>Echinostomata</taxon>
        <taxon>Echinostomatoidea</taxon>
        <taxon>Fasciolidae</taxon>
        <taxon>Fasciolopsis</taxon>
    </lineage>
</organism>
<reference evidence="6" key="1">
    <citation type="submission" date="2019-05" db="EMBL/GenBank/DDBJ databases">
        <title>Annotation for the trematode Fasciolopsis buski.</title>
        <authorList>
            <person name="Choi Y.-J."/>
        </authorList>
    </citation>
    <scope>NUCLEOTIDE SEQUENCE</scope>
    <source>
        <strain evidence="6">HT</strain>
        <tissue evidence="6">Whole worm</tissue>
    </source>
</reference>
<dbReference type="SMART" id="SM00028">
    <property type="entry name" value="TPR"/>
    <property type="match status" value="4"/>
</dbReference>
<evidence type="ECO:0000256" key="4">
    <source>
        <dbReference type="PROSITE-ProRule" id="PRU00339"/>
    </source>
</evidence>
<feature type="repeat" description="TPR" evidence="4">
    <location>
        <begin position="122"/>
        <end position="155"/>
    </location>
</feature>
<feature type="non-terminal residue" evidence="6">
    <location>
        <position position="1"/>
    </location>
</feature>
<keyword evidence="7" id="KW-1185">Reference proteome</keyword>
<dbReference type="InterPro" id="IPR011990">
    <property type="entry name" value="TPR-like_helical_dom_sf"/>
</dbReference>
<dbReference type="Gene3D" id="1.25.40.10">
    <property type="entry name" value="Tetratricopeptide repeat domain"/>
    <property type="match status" value="2"/>
</dbReference>
<evidence type="ECO:0000256" key="5">
    <source>
        <dbReference type="SAM" id="MobiDB-lite"/>
    </source>
</evidence>
<evidence type="ECO:0000256" key="1">
    <source>
        <dbReference type="ARBA" id="ARBA00004430"/>
    </source>
</evidence>
<feature type="compositionally biased region" description="Basic residues" evidence="5">
    <location>
        <begin position="8"/>
        <end position="21"/>
    </location>
</feature>
<dbReference type="Pfam" id="PF13424">
    <property type="entry name" value="TPR_12"/>
    <property type="match status" value="2"/>
</dbReference>
<accession>A0A8E0RLF8</accession>